<dbReference type="InterPro" id="IPR050905">
    <property type="entry name" value="Plant_NBS-LRR"/>
</dbReference>
<reference evidence="3" key="1">
    <citation type="submission" date="2023-07" db="EMBL/GenBank/DDBJ databases">
        <title>draft genome sequence of fig (Ficus carica).</title>
        <authorList>
            <person name="Takahashi T."/>
            <person name="Nishimura K."/>
        </authorList>
    </citation>
    <scope>NUCLEOTIDE SEQUENCE</scope>
</reference>
<feature type="domain" description="Disease resistance protein At4g27190-like leucine-rich repeats" evidence="2">
    <location>
        <begin position="210"/>
        <end position="330"/>
    </location>
</feature>
<dbReference type="InterPro" id="IPR057135">
    <property type="entry name" value="At4g27190-like_LRR"/>
</dbReference>
<dbReference type="AlphaFoldDB" id="A0AA88JI58"/>
<keyword evidence="1" id="KW-0611">Plant defense</keyword>
<name>A0AA88JI58_FICCA</name>
<gene>
    <name evidence="3" type="ORF">TIFTF001_056340</name>
</gene>
<dbReference type="Proteomes" id="UP001187192">
    <property type="component" value="Unassembled WGS sequence"/>
</dbReference>
<evidence type="ECO:0000259" key="2">
    <source>
        <dbReference type="Pfam" id="PF23247"/>
    </source>
</evidence>
<evidence type="ECO:0000313" key="3">
    <source>
        <dbReference type="EMBL" id="GMN75694.1"/>
    </source>
</evidence>
<keyword evidence="4" id="KW-1185">Reference proteome</keyword>
<organism evidence="3 4">
    <name type="scientific">Ficus carica</name>
    <name type="common">Common fig</name>
    <dbReference type="NCBI Taxonomy" id="3494"/>
    <lineage>
        <taxon>Eukaryota</taxon>
        <taxon>Viridiplantae</taxon>
        <taxon>Streptophyta</taxon>
        <taxon>Embryophyta</taxon>
        <taxon>Tracheophyta</taxon>
        <taxon>Spermatophyta</taxon>
        <taxon>Magnoliopsida</taxon>
        <taxon>eudicotyledons</taxon>
        <taxon>Gunneridae</taxon>
        <taxon>Pentapetalae</taxon>
        <taxon>rosids</taxon>
        <taxon>fabids</taxon>
        <taxon>Rosales</taxon>
        <taxon>Moraceae</taxon>
        <taxon>Ficeae</taxon>
        <taxon>Ficus</taxon>
    </lineage>
</organism>
<evidence type="ECO:0000256" key="1">
    <source>
        <dbReference type="ARBA" id="ARBA00022821"/>
    </source>
</evidence>
<dbReference type="SUPFAM" id="SSF52058">
    <property type="entry name" value="L domain-like"/>
    <property type="match status" value="1"/>
</dbReference>
<sequence length="364" mass="41345">MENLVRLRYLEFDGCQELEIIPDGVFCKLLNLRYLSLNNQVRGPTTRGEELVFLRKLERLYCVLHDLNGFNAYVRSLAGGGPAYYRLQLGFAPGFLQRRDHKHDKVVYLINCDIGKSVAKGGDCPLLLPQEVEKLAIYNCCINVSSLCELTSFENAMNFKWCYIWKCGKLKHLFVYSSSIIRLLQGLEDLNLEKVWDLQGLIRMENLASSAPLPPGTFCSLKELRVCHCDNIKRLSIVAPLPNLKEIVVYECKQLVEIVATTSDHEEEEEDQEHVEAAGGRSHQAIGVVTLPKLRDLHLSSLPKLKSIPVIADNSLRQVKILKCPKLKKVPCLDRVPFPVSLRNVHIGKDLWESLEWDHPSAKD</sequence>
<evidence type="ECO:0000313" key="4">
    <source>
        <dbReference type="Proteomes" id="UP001187192"/>
    </source>
</evidence>
<proteinExistence type="predicted"/>
<dbReference type="PANTHER" id="PTHR33463">
    <property type="entry name" value="NB-ARC DOMAIN-CONTAINING PROTEIN-RELATED"/>
    <property type="match status" value="1"/>
</dbReference>
<comment type="caution">
    <text evidence="3">The sequence shown here is derived from an EMBL/GenBank/DDBJ whole genome shotgun (WGS) entry which is preliminary data.</text>
</comment>
<dbReference type="Pfam" id="PF23247">
    <property type="entry name" value="LRR_RPS2"/>
    <property type="match status" value="1"/>
</dbReference>
<dbReference type="Gene3D" id="3.80.10.10">
    <property type="entry name" value="Ribonuclease Inhibitor"/>
    <property type="match status" value="2"/>
</dbReference>
<feature type="non-terminal residue" evidence="3">
    <location>
        <position position="364"/>
    </location>
</feature>
<protein>
    <recommendedName>
        <fullName evidence="2">Disease resistance protein At4g27190-like leucine-rich repeats domain-containing protein</fullName>
    </recommendedName>
</protein>
<dbReference type="EMBL" id="BTGU01020484">
    <property type="protein sequence ID" value="GMN75694.1"/>
    <property type="molecule type" value="Genomic_DNA"/>
</dbReference>
<dbReference type="InterPro" id="IPR032675">
    <property type="entry name" value="LRR_dom_sf"/>
</dbReference>
<accession>A0AA88JI58</accession>